<organism evidence="1">
    <name type="scientific">mine drainage metagenome</name>
    <dbReference type="NCBI Taxonomy" id="410659"/>
    <lineage>
        <taxon>unclassified sequences</taxon>
        <taxon>metagenomes</taxon>
        <taxon>ecological metagenomes</taxon>
    </lineage>
</organism>
<comment type="caution">
    <text evidence="1">The sequence shown here is derived from an EMBL/GenBank/DDBJ whole genome shotgun (WGS) entry which is preliminary data.</text>
</comment>
<dbReference type="AlphaFoldDB" id="A0A1J5P0J1"/>
<dbReference type="EMBL" id="MLJW01008018">
    <property type="protein sequence ID" value="OIQ64562.1"/>
    <property type="molecule type" value="Genomic_DNA"/>
</dbReference>
<dbReference type="InterPro" id="IPR025528">
    <property type="entry name" value="BrnA_antitoxin"/>
</dbReference>
<protein>
    <recommendedName>
        <fullName evidence="2">BrnA antitoxin family protein</fullName>
    </recommendedName>
</protein>
<name>A0A1J5P0J1_9ZZZZ</name>
<accession>A0A1J5P0J1</accession>
<reference evidence="1" key="1">
    <citation type="submission" date="2016-10" db="EMBL/GenBank/DDBJ databases">
        <title>Sequence of Gallionella enrichment culture.</title>
        <authorList>
            <person name="Poehlein A."/>
            <person name="Muehling M."/>
            <person name="Daniel R."/>
        </authorList>
    </citation>
    <scope>NUCLEOTIDE SEQUENCE</scope>
</reference>
<proteinExistence type="predicted"/>
<sequence length="97" mass="11019">MPDAKKMARYSKKDLREVSDNPELTKRDFARAKPFQEVFPDLAASIRKGRGPNKAPTKKLVSLRLSPEVIEHFKSTGAGWQSRIDETLRKAVKRKAP</sequence>
<evidence type="ECO:0008006" key="2">
    <source>
        <dbReference type="Google" id="ProtNLM"/>
    </source>
</evidence>
<gene>
    <name evidence="1" type="ORF">GALL_538860</name>
</gene>
<dbReference type="Pfam" id="PF14384">
    <property type="entry name" value="BrnA_antitoxin"/>
    <property type="match status" value="1"/>
</dbReference>
<evidence type="ECO:0000313" key="1">
    <source>
        <dbReference type="EMBL" id="OIQ64562.1"/>
    </source>
</evidence>